<keyword evidence="2" id="KW-1185">Reference proteome</keyword>
<dbReference type="HOGENOM" id="CLU_1438653_0_0_7"/>
<name>W4LNW8_ENTF1</name>
<dbReference type="Pfam" id="PF01904">
    <property type="entry name" value="DUF72"/>
    <property type="match status" value="1"/>
</dbReference>
<protein>
    <recommendedName>
        <fullName evidence="3">DUF72 domain-containing protein</fullName>
    </recommendedName>
</protein>
<dbReference type="AlphaFoldDB" id="W4LNW8"/>
<dbReference type="Proteomes" id="UP000019141">
    <property type="component" value="Unassembled WGS sequence"/>
</dbReference>
<dbReference type="EMBL" id="AZHW01000450">
    <property type="protein sequence ID" value="ETW99410.1"/>
    <property type="molecule type" value="Genomic_DNA"/>
</dbReference>
<dbReference type="Gene3D" id="3.20.20.410">
    <property type="entry name" value="Protein of unknown function UPF0759"/>
    <property type="match status" value="1"/>
</dbReference>
<comment type="caution">
    <text evidence="1">The sequence shown here is derived from an EMBL/GenBank/DDBJ whole genome shotgun (WGS) entry which is preliminary data.</text>
</comment>
<dbReference type="InterPro" id="IPR002763">
    <property type="entry name" value="DUF72"/>
</dbReference>
<organism evidence="1 2">
    <name type="scientific">Entotheonella factor</name>
    <dbReference type="NCBI Taxonomy" id="1429438"/>
    <lineage>
        <taxon>Bacteria</taxon>
        <taxon>Pseudomonadati</taxon>
        <taxon>Nitrospinota/Tectimicrobiota group</taxon>
        <taxon>Candidatus Tectimicrobiota</taxon>
        <taxon>Candidatus Entotheonellia</taxon>
        <taxon>Candidatus Entotheonellales</taxon>
        <taxon>Candidatus Entotheonellaceae</taxon>
        <taxon>Candidatus Entotheonella</taxon>
    </lineage>
</organism>
<accession>W4LNW8</accession>
<evidence type="ECO:0008006" key="3">
    <source>
        <dbReference type="Google" id="ProtNLM"/>
    </source>
</evidence>
<dbReference type="PATRIC" id="fig|1429438.4.peg.3004"/>
<evidence type="ECO:0000313" key="1">
    <source>
        <dbReference type="EMBL" id="ETW99410.1"/>
    </source>
</evidence>
<sequence>MDAGYATDHVVSPFIEGLQDKAGPLLFQFPPLSVDAVGGPQRFAERLYAFLDALPRGPLYAVELRNQELFTSFYIDALIAADAVHCFNVHPAMPPIDEQFDAAKTAAAKALIVRWMLHPSHRYEAARQRYEPFDRLIDEDPENRQAIARMCLDAAVSERPAVIIVNNKAEGSSPLTIQKLTETLVHMQ</sequence>
<proteinExistence type="predicted"/>
<evidence type="ECO:0000313" key="2">
    <source>
        <dbReference type="Proteomes" id="UP000019141"/>
    </source>
</evidence>
<reference evidence="1 2" key="1">
    <citation type="journal article" date="2014" name="Nature">
        <title>An environmental bacterial taxon with a large and distinct metabolic repertoire.</title>
        <authorList>
            <person name="Wilson M.C."/>
            <person name="Mori T."/>
            <person name="Ruckert C."/>
            <person name="Uria A.R."/>
            <person name="Helf M.J."/>
            <person name="Takada K."/>
            <person name="Gernert C."/>
            <person name="Steffens U.A."/>
            <person name="Heycke N."/>
            <person name="Schmitt S."/>
            <person name="Rinke C."/>
            <person name="Helfrich E.J."/>
            <person name="Brachmann A.O."/>
            <person name="Gurgui C."/>
            <person name="Wakimoto T."/>
            <person name="Kracht M."/>
            <person name="Crusemann M."/>
            <person name="Hentschel U."/>
            <person name="Abe I."/>
            <person name="Matsunaga S."/>
            <person name="Kalinowski J."/>
            <person name="Takeyama H."/>
            <person name="Piel J."/>
        </authorList>
    </citation>
    <scope>NUCLEOTIDE SEQUENCE [LARGE SCALE GENOMIC DNA]</scope>
    <source>
        <strain evidence="2">TSY1</strain>
    </source>
</reference>
<dbReference type="InterPro" id="IPR036520">
    <property type="entry name" value="UPF0759_sf"/>
</dbReference>
<dbReference type="SUPFAM" id="SSF117396">
    <property type="entry name" value="TM1631-like"/>
    <property type="match status" value="1"/>
</dbReference>
<gene>
    <name evidence="1" type="ORF">ETSY1_15140</name>
</gene>